<keyword evidence="2" id="KW-1185">Reference proteome</keyword>
<gene>
    <name evidence="1" type="ORF">ACFQ0S_03140</name>
</gene>
<reference evidence="2" key="1">
    <citation type="journal article" date="2019" name="Int. J. Syst. Evol. Microbiol.">
        <title>The Global Catalogue of Microorganisms (GCM) 10K type strain sequencing project: providing services to taxonomists for standard genome sequencing and annotation.</title>
        <authorList>
            <consortium name="The Broad Institute Genomics Platform"/>
            <consortium name="The Broad Institute Genome Sequencing Center for Infectious Disease"/>
            <person name="Wu L."/>
            <person name="Ma J."/>
        </authorList>
    </citation>
    <scope>NUCLEOTIDE SEQUENCE [LARGE SCALE GENOMIC DNA]</scope>
    <source>
        <strain evidence="2">CECT 7649</strain>
    </source>
</reference>
<dbReference type="EMBL" id="JBHTIZ010000010">
    <property type="protein sequence ID" value="MFD0983464.1"/>
    <property type="molecule type" value="Genomic_DNA"/>
</dbReference>
<dbReference type="Proteomes" id="UP001597051">
    <property type="component" value="Unassembled WGS sequence"/>
</dbReference>
<name>A0ABW3IZS9_9FLAO</name>
<sequence>MMRKISLKTVLDIRHFECEAYREVSLHFTPQKILELTYVIITPNK</sequence>
<protein>
    <submittedName>
        <fullName evidence="1">Uncharacterized protein</fullName>
    </submittedName>
</protein>
<organism evidence="1 2">
    <name type="scientific">Flavobacterium myungsuense</name>
    <dbReference type="NCBI Taxonomy" id="651823"/>
    <lineage>
        <taxon>Bacteria</taxon>
        <taxon>Pseudomonadati</taxon>
        <taxon>Bacteroidota</taxon>
        <taxon>Flavobacteriia</taxon>
        <taxon>Flavobacteriales</taxon>
        <taxon>Flavobacteriaceae</taxon>
        <taxon>Flavobacterium</taxon>
    </lineage>
</organism>
<evidence type="ECO:0000313" key="1">
    <source>
        <dbReference type="EMBL" id="MFD0983464.1"/>
    </source>
</evidence>
<proteinExistence type="predicted"/>
<evidence type="ECO:0000313" key="2">
    <source>
        <dbReference type="Proteomes" id="UP001597051"/>
    </source>
</evidence>
<comment type="caution">
    <text evidence="1">The sequence shown here is derived from an EMBL/GenBank/DDBJ whole genome shotgun (WGS) entry which is preliminary data.</text>
</comment>
<accession>A0ABW3IZS9</accession>